<sequence length="175" mass="19426">MTEMNPSLTIYIFPHLYNSGLRVHKYLTQRHSPHVIQFKKQSHPILSIAIRARMAVGSPTPRPTPSAILSLCERPSDRVQSAALRRAISISMASEGGPQVSPRMQHSSGGGRSNVTHEDLCEDGDGTCHTSFEQQWPCVQMEMAAPAGHPVQSHPIDSAFEFIESSLLHRCYVFH</sequence>
<proteinExistence type="predicted"/>
<evidence type="ECO:0000256" key="1">
    <source>
        <dbReference type="SAM" id="MobiDB-lite"/>
    </source>
</evidence>
<feature type="region of interest" description="Disordered" evidence="1">
    <location>
        <begin position="92"/>
        <end position="114"/>
    </location>
</feature>
<reference evidence="2 3" key="1">
    <citation type="journal article" date="2010" name="Proc. Natl. Acad. Sci. U.S.A.">
        <title>Insights into evolution of multicellular fungi from the assembled chromosomes of the mushroom Coprinopsis cinerea (Coprinus cinereus).</title>
        <authorList>
            <person name="Stajich J.E."/>
            <person name="Wilke S.K."/>
            <person name="Ahren D."/>
            <person name="Au C.H."/>
            <person name="Birren B.W."/>
            <person name="Borodovsky M."/>
            <person name="Burns C."/>
            <person name="Canback B."/>
            <person name="Casselton L.A."/>
            <person name="Cheng C.K."/>
            <person name="Deng J."/>
            <person name="Dietrich F.S."/>
            <person name="Fargo D.C."/>
            <person name="Farman M.L."/>
            <person name="Gathman A.C."/>
            <person name="Goldberg J."/>
            <person name="Guigo R."/>
            <person name="Hoegger P.J."/>
            <person name="Hooker J.B."/>
            <person name="Huggins A."/>
            <person name="James T.Y."/>
            <person name="Kamada T."/>
            <person name="Kilaru S."/>
            <person name="Kodira C."/>
            <person name="Kues U."/>
            <person name="Kupfer D."/>
            <person name="Kwan H.S."/>
            <person name="Lomsadze A."/>
            <person name="Li W."/>
            <person name="Lilly W.W."/>
            <person name="Ma L.J."/>
            <person name="Mackey A.J."/>
            <person name="Manning G."/>
            <person name="Martin F."/>
            <person name="Muraguchi H."/>
            <person name="Natvig D.O."/>
            <person name="Palmerini H."/>
            <person name="Ramesh M.A."/>
            <person name="Rehmeyer C.J."/>
            <person name="Roe B.A."/>
            <person name="Shenoy N."/>
            <person name="Stanke M."/>
            <person name="Ter-Hovhannisyan V."/>
            <person name="Tunlid A."/>
            <person name="Velagapudi R."/>
            <person name="Vision T.J."/>
            <person name="Zeng Q."/>
            <person name="Zolan M.E."/>
            <person name="Pukkila P.J."/>
        </authorList>
    </citation>
    <scope>NUCLEOTIDE SEQUENCE [LARGE SCALE GENOMIC DNA]</scope>
    <source>
        <strain evidence="3">Okayama-7 / 130 / ATCC MYA-4618 / FGSC 9003</strain>
    </source>
</reference>
<accession>A8NAR6</accession>
<evidence type="ECO:0000313" key="3">
    <source>
        <dbReference type="Proteomes" id="UP000001861"/>
    </source>
</evidence>
<comment type="caution">
    <text evidence="2">The sequence shown here is derived from an EMBL/GenBank/DDBJ whole genome shotgun (WGS) entry which is preliminary data.</text>
</comment>
<dbReference type="VEuPathDB" id="FungiDB:CC1G_08435"/>
<dbReference type="InParanoid" id="A8NAR6"/>
<dbReference type="RefSeq" id="XP_001831918.2">
    <property type="nucleotide sequence ID" value="XM_001831866.2"/>
</dbReference>
<dbReference type="EMBL" id="AACS02000007">
    <property type="protein sequence ID" value="EAU89953.2"/>
    <property type="molecule type" value="Genomic_DNA"/>
</dbReference>
<gene>
    <name evidence="2" type="ORF">CC1G_08435</name>
</gene>
<dbReference type="HOGENOM" id="CLU_1532468_0_0_1"/>
<name>A8NAR6_COPC7</name>
<dbReference type="GeneID" id="6008397"/>
<dbReference type="Proteomes" id="UP000001861">
    <property type="component" value="Unassembled WGS sequence"/>
</dbReference>
<protein>
    <submittedName>
        <fullName evidence="2">Uncharacterized protein</fullName>
    </submittedName>
</protein>
<dbReference type="AlphaFoldDB" id="A8NAR6"/>
<keyword evidence="3" id="KW-1185">Reference proteome</keyword>
<evidence type="ECO:0000313" key="2">
    <source>
        <dbReference type="EMBL" id="EAU89953.2"/>
    </source>
</evidence>
<dbReference type="KEGG" id="cci:CC1G_08435"/>
<organism evidence="2 3">
    <name type="scientific">Coprinopsis cinerea (strain Okayama-7 / 130 / ATCC MYA-4618 / FGSC 9003)</name>
    <name type="common">Inky cap fungus</name>
    <name type="synonym">Hormographiella aspergillata</name>
    <dbReference type="NCBI Taxonomy" id="240176"/>
    <lineage>
        <taxon>Eukaryota</taxon>
        <taxon>Fungi</taxon>
        <taxon>Dikarya</taxon>
        <taxon>Basidiomycota</taxon>
        <taxon>Agaricomycotina</taxon>
        <taxon>Agaricomycetes</taxon>
        <taxon>Agaricomycetidae</taxon>
        <taxon>Agaricales</taxon>
        <taxon>Agaricineae</taxon>
        <taxon>Psathyrellaceae</taxon>
        <taxon>Coprinopsis</taxon>
    </lineage>
</organism>